<evidence type="ECO:0000256" key="1">
    <source>
        <dbReference type="SAM" id="Phobius"/>
    </source>
</evidence>
<keyword evidence="1" id="KW-0472">Membrane</keyword>
<dbReference type="OrthoDB" id="5502392at2"/>
<dbReference type="RefSeq" id="WP_044190391.1">
    <property type="nucleotide sequence ID" value="NZ_JMCB01000007.1"/>
</dbReference>
<protein>
    <submittedName>
        <fullName evidence="2">Uncharacterized protein</fullName>
    </submittedName>
</protein>
<proteinExistence type="predicted"/>
<keyword evidence="1" id="KW-1133">Transmembrane helix</keyword>
<comment type="caution">
    <text evidence="2">The sequence shown here is derived from an EMBL/GenBank/DDBJ whole genome shotgun (WGS) entry which is preliminary data.</text>
</comment>
<dbReference type="AlphaFoldDB" id="A0A085WIV6"/>
<reference evidence="2 3" key="1">
    <citation type="submission" date="2014-04" db="EMBL/GenBank/DDBJ databases">
        <title>Genome assembly of Hyalangium minutum DSM 14724.</title>
        <authorList>
            <person name="Sharma G."/>
            <person name="Subramanian S."/>
        </authorList>
    </citation>
    <scope>NUCLEOTIDE SEQUENCE [LARGE SCALE GENOMIC DNA]</scope>
    <source>
        <strain evidence="2 3">DSM 14724</strain>
    </source>
</reference>
<name>A0A085WIV6_9BACT</name>
<accession>A0A085WIV6</accession>
<feature type="transmembrane region" description="Helical" evidence="1">
    <location>
        <begin position="386"/>
        <end position="407"/>
    </location>
</feature>
<gene>
    <name evidence="2" type="ORF">DB31_8102</name>
</gene>
<organism evidence="2 3">
    <name type="scientific">Hyalangium minutum</name>
    <dbReference type="NCBI Taxonomy" id="394096"/>
    <lineage>
        <taxon>Bacteria</taxon>
        <taxon>Pseudomonadati</taxon>
        <taxon>Myxococcota</taxon>
        <taxon>Myxococcia</taxon>
        <taxon>Myxococcales</taxon>
        <taxon>Cystobacterineae</taxon>
        <taxon>Archangiaceae</taxon>
        <taxon>Hyalangium</taxon>
    </lineage>
</organism>
<evidence type="ECO:0000313" key="2">
    <source>
        <dbReference type="EMBL" id="KFE67619.1"/>
    </source>
</evidence>
<keyword evidence="1" id="KW-0812">Transmembrane</keyword>
<keyword evidence="3" id="KW-1185">Reference proteome</keyword>
<feature type="transmembrane region" description="Helical" evidence="1">
    <location>
        <begin position="438"/>
        <end position="457"/>
    </location>
</feature>
<sequence>MAALLPPDNALRVQLEGRWERIEQAHARYAALARQLGSWGWRNQLRDAPELLKAVREQEPGLDEVLEYVERRAQLEHWPQGHPGPAALQRLRAQRARLLAQGRKRLAQWGLPAGASFTEVLSGLESKALAPLPDPPGEAEPVLAEGRSWFPRSRFWLTPERLVWILSGDAPQQLPLKNLLPGSISLLPAGLGVRVEGEAHVTLPGVRRPRALVALLKLYSWKRRGPEGMARERVTRRAFLDELGTGREQDRVWGICVFRPGYLAFLPERQPTLGDRLRYLVGAASPTVPAELKRLEAWVKQLRKLPEEEFDAHLQELLKACGGHLWPSRVLHRARNIGGQGPRILVRRRSVVAIPEARPEFVEQFFQMHWPNAWKVVRPSWWRRHAASLGLISINVLVWSSFLFGGLPREDAMAFWYAGQVPWVLAFMRYVRVKGYHPLLGLVTLAPCPGWLILTFLSDKNSPRE</sequence>
<dbReference type="Proteomes" id="UP000028725">
    <property type="component" value="Unassembled WGS sequence"/>
</dbReference>
<dbReference type="STRING" id="394096.DB31_8102"/>
<evidence type="ECO:0000313" key="3">
    <source>
        <dbReference type="Proteomes" id="UP000028725"/>
    </source>
</evidence>
<dbReference type="EMBL" id="JMCB01000007">
    <property type="protein sequence ID" value="KFE67619.1"/>
    <property type="molecule type" value="Genomic_DNA"/>
</dbReference>